<dbReference type="GeneID" id="29420364"/>
<gene>
    <name evidence="6" type="ORF">CTDIVETGP_2358</name>
</gene>
<evidence type="ECO:0000313" key="7">
    <source>
        <dbReference type="Proteomes" id="UP000019482"/>
    </source>
</evidence>
<feature type="domain" description="Cyclic nucleotide-binding" evidence="4">
    <location>
        <begin position="11"/>
        <end position="81"/>
    </location>
</feature>
<name>W6N6J6_CLOTY</name>
<evidence type="ECO:0000259" key="4">
    <source>
        <dbReference type="PROSITE" id="PS50042"/>
    </source>
</evidence>
<dbReference type="GO" id="GO:0003700">
    <property type="term" value="F:DNA-binding transcription factor activity"/>
    <property type="evidence" value="ECO:0007669"/>
    <property type="project" value="TreeGrafter"/>
</dbReference>
<organism evidence="6 7">
    <name type="scientific">Clostridium tyrobutyricum DIVETGP</name>
    <dbReference type="NCBI Taxonomy" id="1408889"/>
    <lineage>
        <taxon>Bacteria</taxon>
        <taxon>Bacillati</taxon>
        <taxon>Bacillota</taxon>
        <taxon>Clostridia</taxon>
        <taxon>Eubacteriales</taxon>
        <taxon>Clostridiaceae</taxon>
        <taxon>Clostridium</taxon>
    </lineage>
</organism>
<dbReference type="PANTHER" id="PTHR24567">
    <property type="entry name" value="CRP FAMILY TRANSCRIPTIONAL REGULATORY PROTEIN"/>
    <property type="match status" value="1"/>
</dbReference>
<evidence type="ECO:0000256" key="3">
    <source>
        <dbReference type="ARBA" id="ARBA00023163"/>
    </source>
</evidence>
<dbReference type="InterPro" id="IPR014710">
    <property type="entry name" value="RmlC-like_jellyroll"/>
</dbReference>
<dbReference type="PROSITE" id="PS51063">
    <property type="entry name" value="HTH_CRP_2"/>
    <property type="match status" value="1"/>
</dbReference>
<dbReference type="CDD" id="cd00038">
    <property type="entry name" value="CAP_ED"/>
    <property type="match status" value="1"/>
</dbReference>
<evidence type="ECO:0000256" key="2">
    <source>
        <dbReference type="ARBA" id="ARBA00023125"/>
    </source>
</evidence>
<keyword evidence="1" id="KW-0805">Transcription regulation</keyword>
<dbReference type="InterPro" id="IPR036390">
    <property type="entry name" value="WH_DNA-bd_sf"/>
</dbReference>
<dbReference type="PROSITE" id="PS50042">
    <property type="entry name" value="CNMP_BINDING_3"/>
    <property type="match status" value="1"/>
</dbReference>
<dbReference type="GO" id="GO:0005829">
    <property type="term" value="C:cytosol"/>
    <property type="evidence" value="ECO:0007669"/>
    <property type="project" value="TreeGrafter"/>
</dbReference>
<protein>
    <submittedName>
        <fullName evidence="6">Transcriptional regulator, Crp/Fnr family</fullName>
    </submittedName>
</protein>
<dbReference type="Pfam" id="PF13545">
    <property type="entry name" value="HTH_Crp_2"/>
    <property type="match status" value="1"/>
</dbReference>
<dbReference type="InterPro" id="IPR018490">
    <property type="entry name" value="cNMP-bd_dom_sf"/>
</dbReference>
<dbReference type="Gene3D" id="1.10.10.10">
    <property type="entry name" value="Winged helix-like DNA-binding domain superfamily/Winged helix DNA-binding domain"/>
    <property type="match status" value="1"/>
</dbReference>
<dbReference type="SMART" id="SM00100">
    <property type="entry name" value="cNMP"/>
    <property type="match status" value="1"/>
</dbReference>
<dbReference type="Proteomes" id="UP000019482">
    <property type="component" value="Unassembled WGS sequence"/>
</dbReference>
<dbReference type="SUPFAM" id="SSF51206">
    <property type="entry name" value="cAMP-binding domain-like"/>
    <property type="match status" value="1"/>
</dbReference>
<dbReference type="InterPro" id="IPR050397">
    <property type="entry name" value="Env_Response_Regulators"/>
</dbReference>
<evidence type="ECO:0000313" key="6">
    <source>
        <dbReference type="EMBL" id="CDL92288.1"/>
    </source>
</evidence>
<accession>W6N6J6</accession>
<keyword evidence="2" id="KW-0238">DNA-binding</keyword>
<dbReference type="PANTHER" id="PTHR24567:SF74">
    <property type="entry name" value="HTH-TYPE TRANSCRIPTIONAL REGULATOR ARCR"/>
    <property type="match status" value="1"/>
</dbReference>
<dbReference type="GO" id="GO:0003677">
    <property type="term" value="F:DNA binding"/>
    <property type="evidence" value="ECO:0007669"/>
    <property type="project" value="UniProtKB-KW"/>
</dbReference>
<dbReference type="Gene3D" id="2.60.120.10">
    <property type="entry name" value="Jelly Rolls"/>
    <property type="match status" value="1"/>
</dbReference>
<dbReference type="SUPFAM" id="SSF46785">
    <property type="entry name" value="Winged helix' DNA-binding domain"/>
    <property type="match status" value="1"/>
</dbReference>
<dbReference type="PRINTS" id="PR00034">
    <property type="entry name" value="HTHCRP"/>
</dbReference>
<evidence type="ECO:0000256" key="1">
    <source>
        <dbReference type="ARBA" id="ARBA00023015"/>
    </source>
</evidence>
<sequence length="226" mass="26213">MIKVTYDDLKIFEDMDESTLNILQQKCFKRKLKKGDALFYEKDRIDEIYIVIYGKVTVYRISENGQKRIIYILDNGNLINEDIFGNASVSVSCEAFEDSWVLCISKQDIVEIMAKDCKFSSLVLTSMSKKIRRLYRQLKNAVPIRMDKKLAAKLWKLSRDYGVEVEGGVLIDLDISITYLADMLGSTRETISRCISDFKKKNMVEFHDKKIIIPDVHMLSSYFRGI</sequence>
<dbReference type="InterPro" id="IPR036388">
    <property type="entry name" value="WH-like_DNA-bd_sf"/>
</dbReference>
<evidence type="ECO:0000259" key="5">
    <source>
        <dbReference type="PROSITE" id="PS51063"/>
    </source>
</evidence>
<dbReference type="RefSeq" id="WP_017895140.1">
    <property type="nucleotide sequence ID" value="NZ_CBXI010000040.1"/>
</dbReference>
<dbReference type="Pfam" id="PF00027">
    <property type="entry name" value="cNMP_binding"/>
    <property type="match status" value="1"/>
</dbReference>
<dbReference type="AlphaFoldDB" id="W6N6J6"/>
<dbReference type="SMART" id="SM00419">
    <property type="entry name" value="HTH_CRP"/>
    <property type="match status" value="1"/>
</dbReference>
<dbReference type="InterPro" id="IPR000595">
    <property type="entry name" value="cNMP-bd_dom"/>
</dbReference>
<dbReference type="EMBL" id="CBXI010000040">
    <property type="protein sequence ID" value="CDL92288.1"/>
    <property type="molecule type" value="Genomic_DNA"/>
</dbReference>
<keyword evidence="7" id="KW-1185">Reference proteome</keyword>
<keyword evidence="3" id="KW-0804">Transcription</keyword>
<comment type="caution">
    <text evidence="6">The sequence shown here is derived from an EMBL/GenBank/DDBJ whole genome shotgun (WGS) entry which is preliminary data.</text>
</comment>
<dbReference type="InterPro" id="IPR012318">
    <property type="entry name" value="HTH_CRP"/>
</dbReference>
<feature type="domain" description="HTH crp-type" evidence="5">
    <location>
        <begin position="144"/>
        <end position="217"/>
    </location>
</feature>
<proteinExistence type="predicted"/>
<dbReference type="OrthoDB" id="1706474at2"/>
<reference evidence="6 7" key="1">
    <citation type="journal article" date="2015" name="Genome Announc.">
        <title>Draft Genome Sequence of Clostridium tyrobutyricum Strain DIVETGP, Isolated from Cow's Milk for Grana Padano Production.</title>
        <authorList>
            <person name="Soggiu A."/>
            <person name="Piras C."/>
            <person name="Gaiarsa S."/>
            <person name="Sassera D."/>
            <person name="Roncada P."/>
            <person name="Bendixen E."/>
            <person name="Brasca M."/>
            <person name="Bonizzi L."/>
        </authorList>
    </citation>
    <scope>NUCLEOTIDE SEQUENCE [LARGE SCALE GENOMIC DNA]</scope>
    <source>
        <strain evidence="6 7">DIVETGP</strain>
    </source>
</reference>